<evidence type="ECO:0000313" key="4">
    <source>
        <dbReference type="Proteomes" id="UP000486602"/>
    </source>
</evidence>
<dbReference type="Pfam" id="PF18962">
    <property type="entry name" value="Por_Secre_tail"/>
    <property type="match status" value="1"/>
</dbReference>
<dbReference type="SUPFAM" id="SSF50939">
    <property type="entry name" value="Sialidases"/>
    <property type="match status" value="1"/>
</dbReference>
<dbReference type="InterPro" id="IPR036278">
    <property type="entry name" value="Sialidase_sf"/>
</dbReference>
<feature type="domain" description="Secretion system C-terminal sorting" evidence="2">
    <location>
        <begin position="327"/>
        <end position="397"/>
    </location>
</feature>
<keyword evidence="4" id="KW-1185">Reference proteome</keyword>
<reference evidence="3 4" key="1">
    <citation type="submission" date="2020-02" db="EMBL/GenBank/DDBJ databases">
        <title>Out from the shadows clarifying the taxonomy of the family Cryomorphaceae and related taxa by utilizing the GTDB taxonomic framework.</title>
        <authorList>
            <person name="Bowman J.P."/>
        </authorList>
    </citation>
    <scope>NUCLEOTIDE SEQUENCE [LARGE SCALE GENOMIC DNA]</scope>
    <source>
        <strain evidence="3 4">QSSC 1-22</strain>
    </source>
</reference>
<dbReference type="InterPro" id="IPR026444">
    <property type="entry name" value="Secre_tail"/>
</dbReference>
<organism evidence="3 4">
    <name type="scientific">Cryomorpha ignava</name>
    <dbReference type="NCBI Taxonomy" id="101383"/>
    <lineage>
        <taxon>Bacteria</taxon>
        <taxon>Pseudomonadati</taxon>
        <taxon>Bacteroidota</taxon>
        <taxon>Flavobacteriia</taxon>
        <taxon>Flavobacteriales</taxon>
        <taxon>Cryomorphaceae</taxon>
        <taxon>Cryomorpha</taxon>
    </lineage>
</organism>
<proteinExistence type="predicted"/>
<sequence>MKKIILILIILSTNKLTFGQWNQSDFVPTGGLYEVDFPSENAAYIVGDLGLVYKSTDEGATWSQIYDFGPFTSPSNLKFLNADTGFVNIYGNHQRTFDGGVSWAQFGTFPKLKIFQNNLFTSYTSNDTTYISKSIDLGNSWTILFQNYQVGNQPYILSVVDNSNTYFINPNELDRVYKTTDGFLYTDTILITTGDLVLQEQFDFKDLQNGYHYGSWGSLSNPTRTWNTGTFYFPIDLDGFGVLPVLDLDFNTSKLYASSLYGKIFYSINNGQNWTEQTTPISDPIHSISFLNDNKGIAISGNTVIYTNNGGIVGVSEINDLTSFASIYPNPTVDILTIQNNSTKPIRFTLYNSLGELFIDKTLSNETNTINISTFANGVYFYNLILENNNTQSGKIIKQ</sequence>
<accession>A0A7K3WVP0</accession>
<dbReference type="NCBIfam" id="TIGR04183">
    <property type="entry name" value="Por_Secre_tail"/>
    <property type="match status" value="1"/>
</dbReference>
<gene>
    <name evidence="3" type="ORF">G3O08_19625</name>
</gene>
<dbReference type="Proteomes" id="UP000486602">
    <property type="component" value="Unassembled WGS sequence"/>
</dbReference>
<dbReference type="InterPro" id="IPR015943">
    <property type="entry name" value="WD40/YVTN_repeat-like_dom_sf"/>
</dbReference>
<protein>
    <submittedName>
        <fullName evidence="3">T9SS type A sorting domain-containing protein</fullName>
    </submittedName>
</protein>
<name>A0A7K3WVP0_9FLAO</name>
<dbReference type="Gene3D" id="2.130.10.10">
    <property type="entry name" value="YVTN repeat-like/Quinoprotein amine dehydrogenase"/>
    <property type="match status" value="1"/>
</dbReference>
<dbReference type="EMBL" id="JAAGVY010000071">
    <property type="protein sequence ID" value="NEN25703.1"/>
    <property type="molecule type" value="Genomic_DNA"/>
</dbReference>
<keyword evidence="1" id="KW-0732">Signal</keyword>
<evidence type="ECO:0000259" key="2">
    <source>
        <dbReference type="Pfam" id="PF18962"/>
    </source>
</evidence>
<dbReference type="RefSeq" id="WP_163287151.1">
    <property type="nucleotide sequence ID" value="NZ_JAAGVY010000071.1"/>
</dbReference>
<comment type="caution">
    <text evidence="3">The sequence shown here is derived from an EMBL/GenBank/DDBJ whole genome shotgun (WGS) entry which is preliminary data.</text>
</comment>
<dbReference type="AlphaFoldDB" id="A0A7K3WVP0"/>
<evidence type="ECO:0000256" key="1">
    <source>
        <dbReference type="ARBA" id="ARBA00022729"/>
    </source>
</evidence>
<evidence type="ECO:0000313" key="3">
    <source>
        <dbReference type="EMBL" id="NEN25703.1"/>
    </source>
</evidence>